<accession>A0A850RGC2</accession>
<dbReference type="GO" id="GO:0005524">
    <property type="term" value="F:ATP binding"/>
    <property type="evidence" value="ECO:0007669"/>
    <property type="project" value="UniProtKB-UniRule"/>
</dbReference>
<dbReference type="InterPro" id="IPR019591">
    <property type="entry name" value="Mrp/NBP35_ATP-bd"/>
</dbReference>
<evidence type="ECO:0000256" key="5">
    <source>
        <dbReference type="ARBA" id="ARBA00023014"/>
    </source>
</evidence>
<feature type="binding site" evidence="6">
    <location>
        <begin position="449"/>
        <end position="456"/>
    </location>
    <ligand>
        <name>ATP</name>
        <dbReference type="ChEBI" id="CHEBI:30616"/>
    </ligand>
</feature>
<dbReference type="Pfam" id="PF10609">
    <property type="entry name" value="ParA"/>
    <property type="match status" value="2"/>
</dbReference>
<dbReference type="AlphaFoldDB" id="A0A850RGC2"/>
<dbReference type="PANTHER" id="PTHR42961">
    <property type="entry name" value="IRON-SULFUR PROTEIN NUBPL"/>
    <property type="match status" value="1"/>
</dbReference>
<evidence type="ECO:0000313" key="9">
    <source>
        <dbReference type="Proteomes" id="UP000592294"/>
    </source>
</evidence>
<dbReference type="RefSeq" id="WP_176977199.1">
    <property type="nucleotide sequence ID" value="NZ_JABZEO010000010.1"/>
</dbReference>
<dbReference type="GO" id="GO:0016887">
    <property type="term" value="F:ATP hydrolysis activity"/>
    <property type="evidence" value="ECO:0007669"/>
    <property type="project" value="UniProtKB-UniRule"/>
</dbReference>
<comment type="function">
    <text evidence="6">Binds and transfers iron-sulfur (Fe-S) clusters to target apoproteins. Can hydrolyze ATP.</text>
</comment>
<name>A0A850RGC2_9GAMM</name>
<evidence type="ECO:0000313" key="8">
    <source>
        <dbReference type="EMBL" id="NVZ10457.1"/>
    </source>
</evidence>
<keyword evidence="4 6" id="KW-0408">Iron</keyword>
<dbReference type="FunFam" id="3.40.50.300:FF:001119">
    <property type="entry name" value="Iron-sulfur cluster carrier protein"/>
    <property type="match status" value="2"/>
</dbReference>
<proteinExistence type="inferred from homology"/>
<keyword evidence="3 6" id="KW-0067">ATP-binding</keyword>
<dbReference type="InterPro" id="IPR027417">
    <property type="entry name" value="P-loop_NTPase"/>
</dbReference>
<dbReference type="GO" id="GO:0046872">
    <property type="term" value="F:metal ion binding"/>
    <property type="evidence" value="ECO:0007669"/>
    <property type="project" value="UniProtKB-KW"/>
</dbReference>
<comment type="caution">
    <text evidence="8">The sequence shown here is derived from an EMBL/GenBank/DDBJ whole genome shotgun (WGS) entry which is preliminary data.</text>
</comment>
<dbReference type="PROSITE" id="PS01215">
    <property type="entry name" value="MRP"/>
    <property type="match status" value="1"/>
</dbReference>
<evidence type="ECO:0000256" key="2">
    <source>
        <dbReference type="ARBA" id="ARBA00022741"/>
    </source>
</evidence>
<organism evidence="8 9">
    <name type="scientific">Allochromatium humboldtianum</name>
    <dbReference type="NCBI Taxonomy" id="504901"/>
    <lineage>
        <taxon>Bacteria</taxon>
        <taxon>Pseudomonadati</taxon>
        <taxon>Pseudomonadota</taxon>
        <taxon>Gammaproteobacteria</taxon>
        <taxon>Chromatiales</taxon>
        <taxon>Chromatiaceae</taxon>
        <taxon>Allochromatium</taxon>
    </lineage>
</organism>
<dbReference type="CDD" id="cd02037">
    <property type="entry name" value="Mrp_NBP35"/>
    <property type="match status" value="2"/>
</dbReference>
<evidence type="ECO:0000256" key="4">
    <source>
        <dbReference type="ARBA" id="ARBA00023004"/>
    </source>
</evidence>
<sequence>MPLSQIAAPERSRNDPDADARLEQRLLTILSQIQDAAHGLDVVTDGQVYAVVATGGAVRVLLDPERFPSEAAQSALAETIQTLLADEPGVERLVVKPRPRSICLRSELPGISRVIGVHSGKGGVGKSTVAVNLALALAARGLQVGLLDADVHGPSAPTLLGIEGRMETTSDGTRVRPLERHGLKVVSLGFLLPETKALIWRGPLVERGLAQLFTEVDWGELDLLLIDLPPGTSDVHLEAARQAPLAGILTVTAPGQVAVDDVRRGMEMFADLAVPCLGIVENLAGLVCGRCGTETALFGAGGGAELATLTGLPLLARLPFDAALAEASDAGRPPLVASPETAASAWFQALAGRVAGRLGLDQADQPEGYAMRARRTVSAEAVPVQSPEETGPMDCRADTMPRTEPPIPIPVRSGTSQAPINPEPDTAPRYAEPGEPIPGVRDVVLVASGKGGVGKSTVTVNLACALRAQGLRVGVLDADLYGPSIARMLGTDTELEQDASGRAIPAVGHGVHSLSIAQRIPPEAALVWKGPLVTQTLMDMVYGVAWPDLDVLLVDLPPGTGDVQLSLLERLPVSGAVLVTTPQRLAQVDAERGIALFHELDIPVLGVIENMSHLVCPRCGESMPLFPDADVRALARRRHVPYLGRLPLDPAGQALADTGRPLVEALPESAAARIFQEFAHQLRAALEREARATLREADPNTRAAHAAFWERLIED</sequence>
<dbReference type="Proteomes" id="UP000592294">
    <property type="component" value="Unassembled WGS sequence"/>
</dbReference>
<feature type="binding site" evidence="6">
    <location>
        <begin position="120"/>
        <end position="127"/>
    </location>
    <ligand>
        <name>ATP</name>
        <dbReference type="ChEBI" id="CHEBI:30616"/>
    </ligand>
</feature>
<evidence type="ECO:0000256" key="6">
    <source>
        <dbReference type="HAMAP-Rule" id="MF_02040"/>
    </source>
</evidence>
<dbReference type="GO" id="GO:0051539">
    <property type="term" value="F:4 iron, 4 sulfur cluster binding"/>
    <property type="evidence" value="ECO:0007669"/>
    <property type="project" value="TreeGrafter"/>
</dbReference>
<dbReference type="Gene3D" id="3.40.50.300">
    <property type="entry name" value="P-loop containing nucleotide triphosphate hydrolases"/>
    <property type="match status" value="2"/>
</dbReference>
<evidence type="ECO:0000256" key="3">
    <source>
        <dbReference type="ARBA" id="ARBA00022840"/>
    </source>
</evidence>
<evidence type="ECO:0000256" key="7">
    <source>
        <dbReference type="SAM" id="MobiDB-lite"/>
    </source>
</evidence>
<keyword evidence="9" id="KW-1185">Reference proteome</keyword>
<comment type="similarity">
    <text evidence="6">Belongs to the Mrp/NBP35 ATP-binding proteins family.</text>
</comment>
<gene>
    <name evidence="8" type="ORF">HW932_14425</name>
</gene>
<keyword evidence="5 6" id="KW-0411">Iron-sulfur</keyword>
<dbReference type="GO" id="GO:0140663">
    <property type="term" value="F:ATP-dependent FeS chaperone activity"/>
    <property type="evidence" value="ECO:0007669"/>
    <property type="project" value="InterPro"/>
</dbReference>
<dbReference type="SUPFAM" id="SSF52540">
    <property type="entry name" value="P-loop containing nucleoside triphosphate hydrolases"/>
    <property type="match status" value="2"/>
</dbReference>
<dbReference type="PANTHER" id="PTHR42961:SF2">
    <property type="entry name" value="IRON-SULFUR PROTEIN NUBPL"/>
    <property type="match status" value="1"/>
</dbReference>
<keyword evidence="1 6" id="KW-0479">Metal-binding</keyword>
<dbReference type="EMBL" id="JABZEO010000010">
    <property type="protein sequence ID" value="NVZ10457.1"/>
    <property type="molecule type" value="Genomic_DNA"/>
</dbReference>
<protein>
    <recommendedName>
        <fullName evidence="6">Iron-sulfur cluster carrier protein</fullName>
    </recommendedName>
</protein>
<dbReference type="InterPro" id="IPR033756">
    <property type="entry name" value="YlxH/NBP35"/>
</dbReference>
<comment type="subunit">
    <text evidence="6">Homodimer.</text>
</comment>
<dbReference type="HAMAP" id="MF_02040">
    <property type="entry name" value="Mrp_NBP35"/>
    <property type="match status" value="2"/>
</dbReference>
<keyword evidence="2 6" id="KW-0547">Nucleotide-binding</keyword>
<feature type="region of interest" description="Disordered" evidence="7">
    <location>
        <begin position="403"/>
        <end position="435"/>
    </location>
</feature>
<dbReference type="InterPro" id="IPR000808">
    <property type="entry name" value="Mrp-like_CS"/>
</dbReference>
<dbReference type="GO" id="GO:0016226">
    <property type="term" value="P:iron-sulfur cluster assembly"/>
    <property type="evidence" value="ECO:0007669"/>
    <property type="project" value="InterPro"/>
</dbReference>
<dbReference type="InterPro" id="IPR044304">
    <property type="entry name" value="NUBPL-like"/>
</dbReference>
<dbReference type="SUPFAM" id="SSF117916">
    <property type="entry name" value="Fe-S cluster assembly (FSCA) domain-like"/>
    <property type="match status" value="1"/>
</dbReference>
<keyword evidence="6" id="KW-0378">Hydrolase</keyword>
<dbReference type="InterPro" id="IPR034904">
    <property type="entry name" value="FSCA_dom_sf"/>
</dbReference>
<evidence type="ECO:0000256" key="1">
    <source>
        <dbReference type="ARBA" id="ARBA00022723"/>
    </source>
</evidence>
<reference evidence="8 9" key="1">
    <citation type="submission" date="2020-06" db="EMBL/GenBank/DDBJ databases">
        <title>Whole-genome sequence of Allochromatium humboldtianum DSM 21881, type strain.</title>
        <authorList>
            <person name="Kyndt J.A."/>
            <person name="Meyer T.E."/>
        </authorList>
    </citation>
    <scope>NUCLEOTIDE SEQUENCE [LARGE SCALE GENOMIC DNA]</scope>
    <source>
        <strain evidence="8 9">DSM 21881</strain>
    </source>
</reference>